<dbReference type="EMBL" id="PGTY01000001">
    <property type="protein sequence ID" value="PJI93116.1"/>
    <property type="molecule type" value="Genomic_DNA"/>
</dbReference>
<dbReference type="Proteomes" id="UP000228531">
    <property type="component" value="Unassembled WGS sequence"/>
</dbReference>
<evidence type="ECO:0000256" key="1">
    <source>
        <dbReference type="SAM" id="Phobius"/>
    </source>
</evidence>
<protein>
    <submittedName>
        <fullName evidence="2">Uncharacterized protein</fullName>
    </submittedName>
</protein>
<organism evidence="2 3">
    <name type="scientific">Yoonia maricola</name>
    <dbReference type="NCBI Taxonomy" id="420999"/>
    <lineage>
        <taxon>Bacteria</taxon>
        <taxon>Pseudomonadati</taxon>
        <taxon>Pseudomonadota</taxon>
        <taxon>Alphaproteobacteria</taxon>
        <taxon>Rhodobacterales</taxon>
        <taxon>Paracoccaceae</taxon>
        <taxon>Yoonia</taxon>
    </lineage>
</organism>
<keyword evidence="1" id="KW-0812">Transmembrane</keyword>
<keyword evidence="3" id="KW-1185">Reference proteome</keyword>
<comment type="caution">
    <text evidence="2">The sequence shown here is derived from an EMBL/GenBank/DDBJ whole genome shotgun (WGS) entry which is preliminary data.</text>
</comment>
<gene>
    <name evidence="2" type="ORF">BC777_1985</name>
</gene>
<evidence type="ECO:0000313" key="3">
    <source>
        <dbReference type="Proteomes" id="UP000228531"/>
    </source>
</evidence>
<keyword evidence="1" id="KW-1133">Transmembrane helix</keyword>
<evidence type="ECO:0000313" key="2">
    <source>
        <dbReference type="EMBL" id="PJI93116.1"/>
    </source>
</evidence>
<accession>A0A2M8WQJ8</accession>
<feature type="transmembrane region" description="Helical" evidence="1">
    <location>
        <begin position="6"/>
        <end position="25"/>
    </location>
</feature>
<keyword evidence="1" id="KW-0472">Membrane</keyword>
<reference evidence="2 3" key="1">
    <citation type="submission" date="2017-11" db="EMBL/GenBank/DDBJ databases">
        <title>Genomic Encyclopedia of Archaeal and Bacterial Type Strains, Phase II (KMG-II): From Individual Species to Whole Genera.</title>
        <authorList>
            <person name="Goeker M."/>
        </authorList>
    </citation>
    <scope>NUCLEOTIDE SEQUENCE [LARGE SCALE GENOMIC DNA]</scope>
    <source>
        <strain evidence="2 3">DSM 29128</strain>
    </source>
</reference>
<proteinExistence type="predicted"/>
<sequence length="39" mass="4105">MLLDLAGGNPMVVVAVFIAVVWLLVRYSGGTGKNGNDKE</sequence>
<dbReference type="AlphaFoldDB" id="A0A2M8WQJ8"/>
<name>A0A2M8WQJ8_9RHOB</name>